<sequence length="393" mass="41829">MSSSSSSSSSTLMRVAVGASALLVVAGLAAFWYASNQARKAPPKATDHAVTVTIRGNACDPNDITVPAGRTTFTIVNQSNRALEWEILDGVMVVEERENIAPGFSQTMTVKLSPGDFAITCGLLSNPRGKLHVTPSAASLAEEARPSLVNYVGALAEYQVFLRLEAATLDDAVRALADAVKAGDLAQARALYAPAHQAYKRIEPMAELFADLDARINARADYFEKREADPGFSGFHRIEYALYGQGDAKALAPVLDQLLADVETLQTRLRALSVPPERLASAASKLLRRVADNLPAGGEDHYGHAELVNLQGSYEGTKKIADLLQPLLVKAAPAQQKAVDERFAAFDAALAPYRAGEGFKPAPLDEAQRQALAGPVRALAEELGKVNAALGLE</sequence>
<evidence type="ECO:0000313" key="7">
    <source>
        <dbReference type="EMBL" id="QFZ83839.1"/>
    </source>
</evidence>
<feature type="transmembrane region" description="Helical" evidence="4">
    <location>
        <begin position="12"/>
        <end position="34"/>
    </location>
</feature>
<evidence type="ECO:0000256" key="1">
    <source>
        <dbReference type="ARBA" id="ARBA00004418"/>
    </source>
</evidence>
<dbReference type="InterPro" id="IPR028096">
    <property type="entry name" value="EfeO_Cupredoxin"/>
</dbReference>
<accession>A0A5Q0M313</accession>
<dbReference type="InterPro" id="IPR034981">
    <property type="entry name" value="Imelysin-like_EfeO/Algp7"/>
</dbReference>
<keyword evidence="3" id="KW-0732">Signal</keyword>
<dbReference type="NCBIfam" id="NF007697">
    <property type="entry name" value="PRK10378.1"/>
    <property type="match status" value="1"/>
</dbReference>
<dbReference type="EMBL" id="CP045644">
    <property type="protein sequence ID" value="QFZ83839.1"/>
    <property type="molecule type" value="Genomic_DNA"/>
</dbReference>
<comment type="similarity">
    <text evidence="2">Belongs to the EfeM/EfeO family.</text>
</comment>
<keyword evidence="4" id="KW-0812">Transmembrane</keyword>
<dbReference type="PANTHER" id="PTHR39192:SF1">
    <property type="entry name" value="IRON UPTAKE SYSTEM COMPONENT EFEO"/>
    <property type="match status" value="1"/>
</dbReference>
<evidence type="ECO:0000256" key="2">
    <source>
        <dbReference type="ARBA" id="ARBA00005989"/>
    </source>
</evidence>
<keyword evidence="4" id="KW-1133">Transmembrane helix</keyword>
<feature type="domain" description="Imelysin-like" evidence="5">
    <location>
        <begin position="154"/>
        <end position="383"/>
    </location>
</feature>
<dbReference type="Proteomes" id="UP000326780">
    <property type="component" value="Chromosome"/>
</dbReference>
<evidence type="ECO:0000259" key="5">
    <source>
        <dbReference type="Pfam" id="PF09375"/>
    </source>
</evidence>
<dbReference type="NCBIfam" id="NF041757">
    <property type="entry name" value="EfeO"/>
    <property type="match status" value="1"/>
</dbReference>
<dbReference type="RefSeq" id="WP_153282515.1">
    <property type="nucleotide sequence ID" value="NZ_CP045644.1"/>
</dbReference>
<evidence type="ECO:0000256" key="3">
    <source>
        <dbReference type="ARBA" id="ARBA00022729"/>
    </source>
</evidence>
<dbReference type="Gene3D" id="1.20.1420.20">
    <property type="entry name" value="M75 peptidase, HXXE motif"/>
    <property type="match status" value="1"/>
</dbReference>
<dbReference type="Gene3D" id="2.60.40.420">
    <property type="entry name" value="Cupredoxins - blue copper proteins"/>
    <property type="match status" value="1"/>
</dbReference>
<dbReference type="Pfam" id="PF09375">
    <property type="entry name" value="Peptidase_M75"/>
    <property type="match status" value="1"/>
</dbReference>
<dbReference type="AlphaFoldDB" id="A0A5Q0M313"/>
<organism evidence="7 8">
    <name type="scientific">Variovorax paradoxus</name>
    <dbReference type="NCBI Taxonomy" id="34073"/>
    <lineage>
        <taxon>Bacteria</taxon>
        <taxon>Pseudomonadati</taxon>
        <taxon>Pseudomonadota</taxon>
        <taxon>Betaproteobacteria</taxon>
        <taxon>Burkholderiales</taxon>
        <taxon>Comamonadaceae</taxon>
        <taxon>Variovorax</taxon>
    </lineage>
</organism>
<proteinExistence type="inferred from homology"/>
<dbReference type="InterPro" id="IPR008972">
    <property type="entry name" value="Cupredoxin"/>
</dbReference>
<evidence type="ECO:0000313" key="8">
    <source>
        <dbReference type="Proteomes" id="UP000326780"/>
    </source>
</evidence>
<dbReference type="Pfam" id="PF13473">
    <property type="entry name" value="Cupredoxin_1"/>
    <property type="match status" value="1"/>
</dbReference>
<dbReference type="PANTHER" id="PTHR39192">
    <property type="entry name" value="IRON UPTAKE SYSTEM COMPONENT EFEO"/>
    <property type="match status" value="1"/>
</dbReference>
<evidence type="ECO:0000259" key="6">
    <source>
        <dbReference type="Pfam" id="PF13473"/>
    </source>
</evidence>
<protein>
    <submittedName>
        <fullName evidence="7">Iron uptake system protein EfeO</fullName>
    </submittedName>
</protein>
<feature type="domain" description="EfeO-type cupredoxin-like" evidence="6">
    <location>
        <begin position="25"/>
        <end position="132"/>
    </location>
</feature>
<gene>
    <name evidence="7" type="primary">efeO</name>
    <name evidence="7" type="ORF">GFK26_14295</name>
</gene>
<dbReference type="GO" id="GO:0042597">
    <property type="term" value="C:periplasmic space"/>
    <property type="evidence" value="ECO:0007669"/>
    <property type="project" value="UniProtKB-SubCell"/>
</dbReference>
<dbReference type="InterPro" id="IPR018976">
    <property type="entry name" value="Imelysin-like"/>
</dbReference>
<keyword evidence="4" id="KW-0472">Membrane</keyword>
<evidence type="ECO:0000256" key="4">
    <source>
        <dbReference type="SAM" id="Phobius"/>
    </source>
</evidence>
<dbReference type="InterPro" id="IPR053377">
    <property type="entry name" value="Iron_uptake_EfeM/EfeO"/>
</dbReference>
<dbReference type="InterPro" id="IPR050894">
    <property type="entry name" value="EfeM/EfeO_iron_uptake"/>
</dbReference>
<dbReference type="SUPFAM" id="SSF49503">
    <property type="entry name" value="Cupredoxins"/>
    <property type="match status" value="1"/>
</dbReference>
<name>A0A5Q0M313_VARPD</name>
<comment type="subcellular location">
    <subcellularLocation>
        <location evidence="1">Periplasm</location>
    </subcellularLocation>
</comment>
<reference evidence="7 8" key="1">
    <citation type="submission" date="2019-10" db="EMBL/GenBank/DDBJ databases">
        <title>Complete genome sequence of Variovorax paradoxus 5C-2.</title>
        <authorList>
            <person name="Gogoleva N.E."/>
            <person name="Balkin A.S."/>
        </authorList>
    </citation>
    <scope>NUCLEOTIDE SEQUENCE [LARGE SCALE GENOMIC DNA]</scope>
    <source>
        <strain evidence="7 8">5C-2</strain>
    </source>
</reference>
<dbReference type="CDD" id="cd14656">
    <property type="entry name" value="Imelysin-like_EfeO"/>
    <property type="match status" value="1"/>
</dbReference>
<dbReference type="InterPro" id="IPR038352">
    <property type="entry name" value="Imelysin_sf"/>
</dbReference>